<reference evidence="2 3" key="1">
    <citation type="journal article" date="2018" name="MBio">
        <title>Comparative Genomics Reveals the Core Gene Toolbox for the Fungus-Insect Symbiosis.</title>
        <authorList>
            <person name="Wang Y."/>
            <person name="Stata M."/>
            <person name="Wang W."/>
            <person name="Stajich J.E."/>
            <person name="White M.M."/>
            <person name="Moncalvo J.M."/>
        </authorList>
    </citation>
    <scope>NUCLEOTIDE SEQUENCE [LARGE SCALE GENOMIC DNA]</scope>
    <source>
        <strain evidence="2 3">SWE-8-4</strain>
    </source>
</reference>
<dbReference type="STRING" id="133385.A0A2T9YD28"/>
<dbReference type="InterPro" id="IPR002925">
    <property type="entry name" value="Dienelactn_hydro"/>
</dbReference>
<evidence type="ECO:0000313" key="2">
    <source>
        <dbReference type="EMBL" id="PVU90242.1"/>
    </source>
</evidence>
<dbReference type="PANTHER" id="PTHR47668">
    <property type="entry name" value="DIENELACTONE HYDROLASE FAMILY PROTEIN (AFU_ORTHOLOGUE AFUA_6G01940)"/>
    <property type="match status" value="1"/>
</dbReference>
<dbReference type="OrthoDB" id="17560at2759"/>
<dbReference type="InterPro" id="IPR029058">
    <property type="entry name" value="AB_hydrolase_fold"/>
</dbReference>
<dbReference type="Gene3D" id="3.40.50.1820">
    <property type="entry name" value="alpha/beta hydrolase"/>
    <property type="match status" value="1"/>
</dbReference>
<feature type="domain" description="Dienelactone hydrolase" evidence="1">
    <location>
        <begin position="31"/>
        <end position="240"/>
    </location>
</feature>
<dbReference type="Proteomes" id="UP000245383">
    <property type="component" value="Unassembled WGS sequence"/>
</dbReference>
<evidence type="ECO:0000313" key="3">
    <source>
        <dbReference type="Proteomes" id="UP000245383"/>
    </source>
</evidence>
<dbReference type="GO" id="GO:0016787">
    <property type="term" value="F:hydrolase activity"/>
    <property type="evidence" value="ECO:0007669"/>
    <property type="project" value="InterPro"/>
</dbReference>
<evidence type="ECO:0000259" key="1">
    <source>
        <dbReference type="Pfam" id="PF01738"/>
    </source>
</evidence>
<dbReference type="AlphaFoldDB" id="A0A2T9YD28"/>
<keyword evidence="3" id="KW-1185">Reference proteome</keyword>
<gene>
    <name evidence="2" type="ORF">BB561_004954</name>
</gene>
<dbReference type="SUPFAM" id="SSF53474">
    <property type="entry name" value="alpha/beta-Hydrolases"/>
    <property type="match status" value="1"/>
</dbReference>
<accession>A0A2T9YD28</accession>
<sequence length="241" mass="27161">MSLISACCNTQPVQAEYTPTGTKFHLKEDLECYAVGDKNAKAAIIYIYDIFTNHPNAYQGCDILASSGYRVIMPDFLRNDPPSMETLGDSASFMKYVEAKGTYKVLEEDFKLAKEYLTQQENFSNVFLIGFCWGAKMVMALSAHDSFYKGGALIHPSLLEFSDFENAQCPMVLLPSKDDRCFKEDYAILQTRPFGKHCVHKRYDDMIHGWCAARGEWADSHIASQANDAFSTVITAFNQMI</sequence>
<dbReference type="Pfam" id="PF01738">
    <property type="entry name" value="DLH"/>
    <property type="match status" value="1"/>
</dbReference>
<dbReference type="PANTHER" id="PTHR47668:SF1">
    <property type="entry name" value="DIENELACTONE HYDROLASE DOMAIN-CONTAINING PROTEIN-RELATED"/>
    <property type="match status" value="1"/>
</dbReference>
<comment type="caution">
    <text evidence="2">The sequence shown here is derived from an EMBL/GenBank/DDBJ whole genome shotgun (WGS) entry which is preliminary data.</text>
</comment>
<dbReference type="EMBL" id="MBFR01000268">
    <property type="protein sequence ID" value="PVU90242.1"/>
    <property type="molecule type" value="Genomic_DNA"/>
</dbReference>
<protein>
    <recommendedName>
        <fullName evidence="1">Dienelactone hydrolase domain-containing protein</fullName>
    </recommendedName>
</protein>
<name>A0A2T9YD28_9FUNG</name>
<organism evidence="2 3">
    <name type="scientific">Smittium simulii</name>
    <dbReference type="NCBI Taxonomy" id="133385"/>
    <lineage>
        <taxon>Eukaryota</taxon>
        <taxon>Fungi</taxon>
        <taxon>Fungi incertae sedis</taxon>
        <taxon>Zoopagomycota</taxon>
        <taxon>Kickxellomycotina</taxon>
        <taxon>Harpellomycetes</taxon>
        <taxon>Harpellales</taxon>
        <taxon>Legeriomycetaceae</taxon>
        <taxon>Smittium</taxon>
    </lineage>
</organism>
<proteinExistence type="predicted"/>